<dbReference type="PROSITE" id="PS00086">
    <property type="entry name" value="CYTOCHROME_P450"/>
    <property type="match status" value="1"/>
</dbReference>
<evidence type="ECO:0000256" key="1">
    <source>
        <dbReference type="ARBA" id="ARBA00001971"/>
    </source>
</evidence>
<dbReference type="InterPro" id="IPR050121">
    <property type="entry name" value="Cytochrome_P450_monoxygenase"/>
</dbReference>
<dbReference type="Pfam" id="PF00067">
    <property type="entry name" value="p450"/>
    <property type="match status" value="1"/>
</dbReference>
<protein>
    <submittedName>
        <fullName evidence="5">Cytochrome P450</fullName>
    </submittedName>
</protein>
<organism evidence="5 6">
    <name type="scientific">Paracoccus suum</name>
    <dbReference type="NCBI Taxonomy" id="2259340"/>
    <lineage>
        <taxon>Bacteria</taxon>
        <taxon>Pseudomonadati</taxon>
        <taxon>Pseudomonadota</taxon>
        <taxon>Alphaproteobacteria</taxon>
        <taxon>Rhodobacterales</taxon>
        <taxon>Paracoccaceae</taxon>
        <taxon>Paracoccus</taxon>
    </lineage>
</organism>
<dbReference type="OrthoDB" id="9764248at2"/>
<dbReference type="EMBL" id="CP030918">
    <property type="protein sequence ID" value="AXC49419.1"/>
    <property type="molecule type" value="Genomic_DNA"/>
</dbReference>
<dbReference type="InterPro" id="IPR002401">
    <property type="entry name" value="Cyt_P450_E_grp-I"/>
</dbReference>
<sequence length="455" mass="50046">MIPPKPVTGDDRGTVLGLARAFRRDLLSALPTRLFRAWMAEFRTPVIHSFICNDPSLVELILKTRPNDFPKSRRLAAGLAPLVGNSVFIANGEDWARARRIIDPAFEGGRLRQQFPAMWAAGLAAEDRLAAQAGTEIDVEPETSHAAADVIFRTLFSLPIEDRTAAQVFSAFRAHQDAQPLVNLAAILPLPAWFRPHSRRTRASAARIRGLIEALVRQRASDIAAGTAPDDLASKIMTTPDPQTGACFDAREMVDQVATFFLAGHETSASALAWALWLLAAAPDWQDRVAAEALAELGPGREAPDFAAAGRLKAARAVFREAMRLYPPVPMFVREAACPETFRDRPVPRGAQIVVSPWHLHRHQRLWEDPDGFDPDRWDTDNGKTCARTAYFPFGAGQRVCPGAGFAMIEGPLLLAMICRSLHLERGGVDPVPTARLTVRGRDGIRLRINPRRHA</sequence>
<dbReference type="InterPro" id="IPR017972">
    <property type="entry name" value="Cyt_P450_CS"/>
</dbReference>
<evidence type="ECO:0000313" key="6">
    <source>
        <dbReference type="Proteomes" id="UP000252023"/>
    </source>
</evidence>
<keyword evidence="3 4" id="KW-0408">Iron</keyword>
<dbReference type="KEGG" id="pars:DRW48_06690"/>
<dbReference type="SUPFAM" id="SSF48264">
    <property type="entry name" value="Cytochrome P450"/>
    <property type="match status" value="1"/>
</dbReference>
<gene>
    <name evidence="5" type="ORF">DRW48_06690</name>
</gene>
<dbReference type="AlphaFoldDB" id="A0A344PJ64"/>
<reference evidence="6" key="1">
    <citation type="submission" date="2018-07" db="EMBL/GenBank/DDBJ databases">
        <title>Genome sequencing of Paracoccus sp. SC2-6.</title>
        <authorList>
            <person name="Heo J."/>
            <person name="Kim S.-J."/>
            <person name="Kwon S.-W."/>
        </authorList>
    </citation>
    <scope>NUCLEOTIDE SEQUENCE [LARGE SCALE GENOMIC DNA]</scope>
    <source>
        <strain evidence="6">SC2-6</strain>
    </source>
</reference>
<comment type="similarity">
    <text evidence="2 4">Belongs to the cytochrome P450 family.</text>
</comment>
<dbReference type="InterPro" id="IPR036396">
    <property type="entry name" value="Cyt_P450_sf"/>
</dbReference>
<keyword evidence="4" id="KW-0503">Monooxygenase</keyword>
<keyword evidence="3 4" id="KW-0349">Heme</keyword>
<dbReference type="PANTHER" id="PTHR24305">
    <property type="entry name" value="CYTOCHROME P450"/>
    <property type="match status" value="1"/>
</dbReference>
<evidence type="ECO:0000256" key="4">
    <source>
        <dbReference type="RuleBase" id="RU000461"/>
    </source>
</evidence>
<dbReference type="PRINTS" id="PR00385">
    <property type="entry name" value="P450"/>
</dbReference>
<dbReference type="GO" id="GO:0004497">
    <property type="term" value="F:monooxygenase activity"/>
    <property type="evidence" value="ECO:0007669"/>
    <property type="project" value="UniProtKB-KW"/>
</dbReference>
<feature type="binding site" description="axial binding residue" evidence="3">
    <location>
        <position position="401"/>
    </location>
    <ligand>
        <name>heme</name>
        <dbReference type="ChEBI" id="CHEBI:30413"/>
    </ligand>
    <ligandPart>
        <name>Fe</name>
        <dbReference type="ChEBI" id="CHEBI:18248"/>
    </ligandPart>
</feature>
<dbReference type="GO" id="GO:0016705">
    <property type="term" value="F:oxidoreductase activity, acting on paired donors, with incorporation or reduction of molecular oxygen"/>
    <property type="evidence" value="ECO:0007669"/>
    <property type="project" value="InterPro"/>
</dbReference>
<keyword evidence="4" id="KW-0560">Oxidoreductase</keyword>
<dbReference type="InterPro" id="IPR001128">
    <property type="entry name" value="Cyt_P450"/>
</dbReference>
<dbReference type="RefSeq" id="WP_114075735.1">
    <property type="nucleotide sequence ID" value="NZ_CP030918.1"/>
</dbReference>
<dbReference type="GO" id="GO:0020037">
    <property type="term" value="F:heme binding"/>
    <property type="evidence" value="ECO:0007669"/>
    <property type="project" value="InterPro"/>
</dbReference>
<keyword evidence="3 4" id="KW-0479">Metal-binding</keyword>
<comment type="cofactor">
    <cofactor evidence="1 3">
        <name>heme</name>
        <dbReference type="ChEBI" id="CHEBI:30413"/>
    </cofactor>
</comment>
<proteinExistence type="inferred from homology"/>
<dbReference type="Proteomes" id="UP000252023">
    <property type="component" value="Chromosome"/>
</dbReference>
<evidence type="ECO:0000256" key="3">
    <source>
        <dbReference type="PIRSR" id="PIRSR602401-1"/>
    </source>
</evidence>
<dbReference type="PANTHER" id="PTHR24305:SF166">
    <property type="entry name" value="CYTOCHROME P450 12A4, MITOCHONDRIAL-RELATED"/>
    <property type="match status" value="1"/>
</dbReference>
<accession>A0A344PJ64</accession>
<evidence type="ECO:0000256" key="2">
    <source>
        <dbReference type="ARBA" id="ARBA00010617"/>
    </source>
</evidence>
<name>A0A344PJ64_9RHOB</name>
<evidence type="ECO:0000313" key="5">
    <source>
        <dbReference type="EMBL" id="AXC49419.1"/>
    </source>
</evidence>
<dbReference type="Gene3D" id="1.10.630.10">
    <property type="entry name" value="Cytochrome P450"/>
    <property type="match status" value="1"/>
</dbReference>
<dbReference type="GO" id="GO:0005506">
    <property type="term" value="F:iron ion binding"/>
    <property type="evidence" value="ECO:0007669"/>
    <property type="project" value="InterPro"/>
</dbReference>
<dbReference type="PRINTS" id="PR00463">
    <property type="entry name" value="EP450I"/>
</dbReference>
<keyword evidence="6" id="KW-1185">Reference proteome</keyword>